<sequence>MDINNKKITKSEASENQKYHHYQYRLPKGEPPDVIVPIPIRPGGSNASQQQILQLHSVHMPRQFTFSEFKRKKSTQAHQSTALSELLQYKDSEEEKEGEGKDETRAISTIINNTETNPEMIKEDTVSPITNTERVPVIKNESAKDDSNNNDNKVGHKSIFNTKNAMELALRIANQFVMDGSKETHNPNRTKPFRCEVEGCMSTFTRKHDLKRHVNGIHKCEKLYQCPACLRNFSRKDAWKRHSVGCAPPTVETKNVQPIEVELRRKIVELIN</sequence>
<keyword evidence="3" id="KW-0862">Zinc</keyword>
<evidence type="ECO:0000256" key="4">
    <source>
        <dbReference type="PROSITE-ProRule" id="PRU00042"/>
    </source>
</evidence>
<dbReference type="InterPro" id="IPR036236">
    <property type="entry name" value="Znf_C2H2_sf"/>
</dbReference>
<feature type="domain" description="C2H2-type" evidence="5">
    <location>
        <begin position="193"/>
        <end position="223"/>
    </location>
</feature>
<dbReference type="EMBL" id="CAJVPL010000620">
    <property type="protein sequence ID" value="CAG8515330.1"/>
    <property type="molecule type" value="Genomic_DNA"/>
</dbReference>
<name>A0A9N9A2A1_9GLOM</name>
<dbReference type="InterPro" id="IPR013087">
    <property type="entry name" value="Znf_C2H2_type"/>
</dbReference>
<dbReference type="OrthoDB" id="8117402at2759"/>
<proteinExistence type="predicted"/>
<protein>
    <submittedName>
        <fullName evidence="6">11236_t:CDS:1</fullName>
    </submittedName>
</protein>
<dbReference type="SMART" id="SM00355">
    <property type="entry name" value="ZnF_C2H2"/>
    <property type="match status" value="2"/>
</dbReference>
<keyword evidence="1" id="KW-0479">Metal-binding</keyword>
<evidence type="ECO:0000259" key="5">
    <source>
        <dbReference type="PROSITE" id="PS50157"/>
    </source>
</evidence>
<dbReference type="GO" id="GO:0008270">
    <property type="term" value="F:zinc ion binding"/>
    <property type="evidence" value="ECO:0007669"/>
    <property type="project" value="UniProtKB-KW"/>
</dbReference>
<dbReference type="PROSITE" id="PS50157">
    <property type="entry name" value="ZINC_FINGER_C2H2_2"/>
    <property type="match status" value="1"/>
</dbReference>
<organism evidence="6 7">
    <name type="scientific">Ambispora gerdemannii</name>
    <dbReference type="NCBI Taxonomy" id="144530"/>
    <lineage>
        <taxon>Eukaryota</taxon>
        <taxon>Fungi</taxon>
        <taxon>Fungi incertae sedis</taxon>
        <taxon>Mucoromycota</taxon>
        <taxon>Glomeromycotina</taxon>
        <taxon>Glomeromycetes</taxon>
        <taxon>Archaeosporales</taxon>
        <taxon>Ambisporaceae</taxon>
        <taxon>Ambispora</taxon>
    </lineage>
</organism>
<dbReference type="PROSITE" id="PS00028">
    <property type="entry name" value="ZINC_FINGER_C2H2_1"/>
    <property type="match status" value="1"/>
</dbReference>
<accession>A0A9N9A2A1</accession>
<evidence type="ECO:0000256" key="1">
    <source>
        <dbReference type="ARBA" id="ARBA00022723"/>
    </source>
</evidence>
<evidence type="ECO:0000256" key="3">
    <source>
        <dbReference type="ARBA" id="ARBA00022833"/>
    </source>
</evidence>
<evidence type="ECO:0000313" key="7">
    <source>
        <dbReference type="Proteomes" id="UP000789831"/>
    </source>
</evidence>
<evidence type="ECO:0000256" key="2">
    <source>
        <dbReference type="ARBA" id="ARBA00022771"/>
    </source>
</evidence>
<dbReference type="PANTHER" id="PTHR23235">
    <property type="entry name" value="KRUEPPEL-LIKE TRANSCRIPTION FACTOR"/>
    <property type="match status" value="1"/>
</dbReference>
<keyword evidence="2 4" id="KW-0863">Zinc-finger</keyword>
<comment type="caution">
    <text evidence="6">The sequence shown here is derived from an EMBL/GenBank/DDBJ whole genome shotgun (WGS) entry which is preliminary data.</text>
</comment>
<reference evidence="6" key="1">
    <citation type="submission" date="2021-06" db="EMBL/GenBank/DDBJ databases">
        <authorList>
            <person name="Kallberg Y."/>
            <person name="Tangrot J."/>
            <person name="Rosling A."/>
        </authorList>
    </citation>
    <scope>NUCLEOTIDE SEQUENCE</scope>
    <source>
        <strain evidence="6">MT106</strain>
    </source>
</reference>
<dbReference type="Gene3D" id="3.30.160.60">
    <property type="entry name" value="Classic Zinc Finger"/>
    <property type="match status" value="1"/>
</dbReference>
<gene>
    <name evidence="6" type="ORF">AGERDE_LOCUS4953</name>
</gene>
<keyword evidence="7" id="KW-1185">Reference proteome</keyword>
<dbReference type="Proteomes" id="UP000789831">
    <property type="component" value="Unassembled WGS sequence"/>
</dbReference>
<dbReference type="SUPFAM" id="SSF57667">
    <property type="entry name" value="beta-beta-alpha zinc fingers"/>
    <property type="match status" value="1"/>
</dbReference>
<dbReference type="AlphaFoldDB" id="A0A9N9A2A1"/>
<evidence type="ECO:0000313" key="6">
    <source>
        <dbReference type="EMBL" id="CAG8515330.1"/>
    </source>
</evidence>